<dbReference type="PANTHER" id="PTHR13832">
    <property type="entry name" value="PROTEIN PHOSPHATASE 2C"/>
    <property type="match status" value="1"/>
</dbReference>
<dbReference type="Gene3D" id="3.60.40.10">
    <property type="entry name" value="PPM-type phosphatase domain"/>
    <property type="match status" value="1"/>
</dbReference>
<reference evidence="2 3" key="1">
    <citation type="submission" date="2016-07" db="EMBL/GenBank/DDBJ databases">
        <title>Pervasive Adenine N6-methylation of Active Genes in Fungi.</title>
        <authorList>
            <consortium name="DOE Joint Genome Institute"/>
            <person name="Mondo S.J."/>
            <person name="Dannebaum R.O."/>
            <person name="Kuo R.C."/>
            <person name="Labutti K."/>
            <person name="Haridas S."/>
            <person name="Kuo A."/>
            <person name="Salamov A."/>
            <person name="Ahrendt S.R."/>
            <person name="Lipzen A."/>
            <person name="Sullivan W."/>
            <person name="Andreopoulos W.B."/>
            <person name="Clum A."/>
            <person name="Lindquist E."/>
            <person name="Daum C."/>
            <person name="Ramamoorthy G.K."/>
            <person name="Gryganskyi A."/>
            <person name="Culley D."/>
            <person name="Magnuson J.K."/>
            <person name="James T.Y."/>
            <person name="O'Malley M.A."/>
            <person name="Stajich J.E."/>
            <person name="Spatafora J.W."/>
            <person name="Visel A."/>
            <person name="Grigoriev I.V."/>
        </authorList>
    </citation>
    <scope>NUCLEOTIDE SEQUENCE [LARGE SCALE GENOMIC DNA]</scope>
    <source>
        <strain evidence="2 3">NRRL 3301</strain>
    </source>
</reference>
<dbReference type="CDD" id="cd00143">
    <property type="entry name" value="PP2Cc"/>
    <property type="match status" value="1"/>
</dbReference>
<dbReference type="GO" id="GO:0004741">
    <property type="term" value="F:[pyruvate dehydrogenase (acetyl-transferring)]-phosphatase activity"/>
    <property type="evidence" value="ECO:0007669"/>
    <property type="project" value="TreeGrafter"/>
</dbReference>
<dbReference type="InterPro" id="IPR015655">
    <property type="entry name" value="PP2C"/>
</dbReference>
<dbReference type="InterPro" id="IPR001932">
    <property type="entry name" value="PPM-type_phosphatase-like_dom"/>
</dbReference>
<dbReference type="Pfam" id="PF00481">
    <property type="entry name" value="PP2C"/>
    <property type="match status" value="1"/>
</dbReference>
<proteinExistence type="predicted"/>
<dbReference type="EMBL" id="MCGT01000002">
    <property type="protein sequence ID" value="ORX62143.1"/>
    <property type="molecule type" value="Genomic_DNA"/>
</dbReference>
<evidence type="ECO:0000313" key="3">
    <source>
        <dbReference type="Proteomes" id="UP000242146"/>
    </source>
</evidence>
<protein>
    <submittedName>
        <fullName evidence="2">Protein serine/threonine phosphatase 2C</fullName>
    </submittedName>
</protein>
<keyword evidence="3" id="KW-1185">Reference proteome</keyword>
<dbReference type="SMART" id="SM00332">
    <property type="entry name" value="PP2Cc"/>
    <property type="match status" value="1"/>
</dbReference>
<feature type="domain" description="PPM-type phosphatase" evidence="1">
    <location>
        <begin position="74"/>
        <end position="436"/>
    </location>
</feature>
<dbReference type="PANTHER" id="PTHR13832:SF792">
    <property type="entry name" value="GM14286P"/>
    <property type="match status" value="1"/>
</dbReference>
<dbReference type="AlphaFoldDB" id="A0A1X2GVT7"/>
<evidence type="ECO:0000313" key="2">
    <source>
        <dbReference type="EMBL" id="ORX62143.1"/>
    </source>
</evidence>
<name>A0A1X2GVT7_9FUNG</name>
<dbReference type="STRING" id="101127.A0A1X2GVT7"/>
<dbReference type="PROSITE" id="PS51746">
    <property type="entry name" value="PPM_2"/>
    <property type="match status" value="1"/>
</dbReference>
<accession>A0A1X2GVT7</accession>
<dbReference type="InterPro" id="IPR036457">
    <property type="entry name" value="PPM-type-like_dom_sf"/>
</dbReference>
<dbReference type="GO" id="GO:0005739">
    <property type="term" value="C:mitochondrion"/>
    <property type="evidence" value="ECO:0007669"/>
    <property type="project" value="TreeGrafter"/>
</dbReference>
<dbReference type="SUPFAM" id="SSF81606">
    <property type="entry name" value="PP2C-like"/>
    <property type="match status" value="1"/>
</dbReference>
<organism evidence="2 3">
    <name type="scientific">Hesseltinella vesiculosa</name>
    <dbReference type="NCBI Taxonomy" id="101127"/>
    <lineage>
        <taxon>Eukaryota</taxon>
        <taxon>Fungi</taxon>
        <taxon>Fungi incertae sedis</taxon>
        <taxon>Mucoromycota</taxon>
        <taxon>Mucoromycotina</taxon>
        <taxon>Mucoromycetes</taxon>
        <taxon>Mucorales</taxon>
        <taxon>Cunninghamellaceae</taxon>
        <taxon>Hesseltinella</taxon>
    </lineage>
</organism>
<evidence type="ECO:0000259" key="1">
    <source>
        <dbReference type="PROSITE" id="PS51746"/>
    </source>
</evidence>
<sequence length="483" mass="54599">MSVRTLSTAVAGLGLSGVGYYVYRQQPVKPVPLAATSDDEIYDSRPFKLLTPDDITSRIRSGQLANTTPSVKQVRAVYTNRLPSNNPTEDHYSTVLIGDGLFAGVYDGHIGPLCSKLIQKQLPIYVARELADEKKKETEEAISKAFEDLDQDIQQRFYQLFPKNVRQLTEKDIQDAVRKHPQPEVADLIIKEAIHGSCACAVYLDGNDVYAANTGDSRVVIVRQEEDGSWSGRRLVEEESPANPAWREHMISQHPKEEAETLVMRNRIFGLIAVGGSFGDIMYKVPRDYQIKVLPFIPYETYRTFAHYHHRIVNCYRTPPYLSSKPLTSHHQLQKGDKYIIIATDGLWDELSWDNVRSENGDQAAATLISRWDNASSQEPNAATHMIREALLLDAVYKNVGLRNEVKDPTLELSKRLTRTPSRRYRDDITVTVIALNEQDEEAPAKLEDVGPVTPVEHVILEPRLAKPVSSSWYSGWLWNSRL</sequence>
<dbReference type="OrthoDB" id="420076at2759"/>
<gene>
    <name evidence="2" type="ORF">DM01DRAFT_1072991</name>
</gene>
<dbReference type="Proteomes" id="UP000242146">
    <property type="component" value="Unassembled WGS sequence"/>
</dbReference>
<comment type="caution">
    <text evidence="2">The sequence shown here is derived from an EMBL/GenBank/DDBJ whole genome shotgun (WGS) entry which is preliminary data.</text>
</comment>